<organism evidence="3 4">
    <name type="scientific">Theobroma cacao</name>
    <name type="common">Cacao</name>
    <name type="synonym">Cocoa</name>
    <dbReference type="NCBI Taxonomy" id="3641"/>
    <lineage>
        <taxon>Eukaryota</taxon>
        <taxon>Viridiplantae</taxon>
        <taxon>Streptophyta</taxon>
        <taxon>Embryophyta</taxon>
        <taxon>Tracheophyta</taxon>
        <taxon>Spermatophyta</taxon>
        <taxon>Magnoliopsida</taxon>
        <taxon>eudicotyledons</taxon>
        <taxon>Gunneridae</taxon>
        <taxon>Pentapetalae</taxon>
        <taxon>rosids</taxon>
        <taxon>malvids</taxon>
        <taxon>Malvales</taxon>
        <taxon>Malvaceae</taxon>
        <taxon>Byttnerioideae</taxon>
        <taxon>Theobroma</taxon>
    </lineage>
</organism>
<name>A0A061F5W8_THECC</name>
<dbReference type="OMA" id="NENPWIS"/>
<dbReference type="GO" id="GO:0010073">
    <property type="term" value="P:meristem maintenance"/>
    <property type="evidence" value="ECO:0007669"/>
    <property type="project" value="InterPro"/>
</dbReference>
<accession>A0A061F5W8</accession>
<dbReference type="InterPro" id="IPR019557">
    <property type="entry name" value="AminoTfrase-like_pln_mobile"/>
</dbReference>
<dbReference type="Gramene" id="EOY12446">
    <property type="protein sequence ID" value="EOY12446"/>
    <property type="gene ID" value="TCM_030961"/>
</dbReference>
<dbReference type="EMBL" id="CM001885">
    <property type="protein sequence ID" value="EOY12446.1"/>
    <property type="molecule type" value="Genomic_DNA"/>
</dbReference>
<dbReference type="eggNOG" id="ENOG502QSN7">
    <property type="taxonomic scope" value="Eukaryota"/>
</dbReference>
<dbReference type="Pfam" id="PF10536">
    <property type="entry name" value="PMD"/>
    <property type="match status" value="1"/>
</dbReference>
<feature type="region of interest" description="Disordered" evidence="1">
    <location>
        <begin position="644"/>
        <end position="681"/>
    </location>
</feature>
<dbReference type="PANTHER" id="PTHR46033:SF80">
    <property type="entry name" value="PROTEIN MAIN-LIKE 2-LIKE"/>
    <property type="match status" value="1"/>
</dbReference>
<feature type="compositionally biased region" description="Basic and acidic residues" evidence="1">
    <location>
        <begin position="644"/>
        <end position="654"/>
    </location>
</feature>
<reference evidence="3 4" key="1">
    <citation type="journal article" date="2013" name="Genome Biol.">
        <title>The genome sequence of the most widely cultivated cacao type and its use to identify candidate genes regulating pod color.</title>
        <authorList>
            <person name="Motamayor J.C."/>
            <person name="Mockaitis K."/>
            <person name="Schmutz J."/>
            <person name="Haiminen N."/>
            <person name="Iii D.L."/>
            <person name="Cornejo O."/>
            <person name="Findley S.D."/>
            <person name="Zheng P."/>
            <person name="Utro F."/>
            <person name="Royaert S."/>
            <person name="Saski C."/>
            <person name="Jenkins J."/>
            <person name="Podicheti R."/>
            <person name="Zhao M."/>
            <person name="Scheffler B.E."/>
            <person name="Stack J.C."/>
            <person name="Feltus F.A."/>
            <person name="Mustiga G.M."/>
            <person name="Amores F."/>
            <person name="Phillips W."/>
            <person name="Marelli J.P."/>
            <person name="May G.D."/>
            <person name="Shapiro H."/>
            <person name="Ma J."/>
            <person name="Bustamante C.D."/>
            <person name="Schnell R.J."/>
            <person name="Main D."/>
            <person name="Gilbert D."/>
            <person name="Parida L."/>
            <person name="Kuhn D.N."/>
        </authorList>
    </citation>
    <scope>NUCLEOTIDE SEQUENCE [LARGE SCALE GENOMIC DNA]</scope>
    <source>
        <strain evidence="4">cv. Matina 1-6</strain>
    </source>
</reference>
<proteinExistence type="predicted"/>
<evidence type="ECO:0000256" key="1">
    <source>
        <dbReference type="SAM" id="MobiDB-lite"/>
    </source>
</evidence>
<evidence type="ECO:0000313" key="4">
    <source>
        <dbReference type="Proteomes" id="UP000026915"/>
    </source>
</evidence>
<dbReference type="InParanoid" id="A0A061F5W8"/>
<evidence type="ECO:0000259" key="2">
    <source>
        <dbReference type="Pfam" id="PF10536"/>
    </source>
</evidence>
<dbReference type="Proteomes" id="UP000026915">
    <property type="component" value="Chromosome 7"/>
</dbReference>
<dbReference type="InterPro" id="IPR044824">
    <property type="entry name" value="MAIN-like"/>
</dbReference>
<dbReference type="HOGENOM" id="CLU_007698_3_0_1"/>
<dbReference type="STRING" id="3641.A0A061F5W8"/>
<feature type="domain" description="Aminotransferase-like plant mobile" evidence="2">
    <location>
        <begin position="98"/>
        <end position="455"/>
    </location>
</feature>
<dbReference type="PANTHER" id="PTHR46033">
    <property type="entry name" value="PROTEIN MAIN-LIKE 2"/>
    <property type="match status" value="1"/>
</dbReference>
<protein>
    <submittedName>
        <fullName evidence="3">C globular stage, putative</fullName>
    </submittedName>
</protein>
<sequence>MEKQSDTIFEAREELMVSPTGGYPTLRKAHFLKPAATSNNGNVSELPSDCFSPKPLTYDLKDLSEKMLFRGWKRPTEKWKRWVQNMHSKYQALWKQVGIYEAVMSSRYDMKQHKELVLGLAEKWCLDTNTFIFPWGEATITLEDVMVSGGYSVLGVSVLSPLKTKQLVEVKEKLIKGRKEAARARSLAASHKSWMDYFMGTGHDLEHEAFLSLWLSNFVLVNSVSFQRIGKHVFPIAIHLARGTRVALAPAVLSSIYRDLSLLKGWFFSSNVVQTNKLLHLYAPFQLVQLWVWERFPRLRPLPNSISLGEPRAARWHRLKMNAGDMKLAIDSAGTGFQWRPYAIADNNWSLPKFYGDKEQYILNDFHLDEEIQSFAMFLRESELVGLESIEQYLPHRVAMQFGMDQDLPGCIARCNENPEIAWRNYSRPIQDAVLYIPARLFESDITTQYSHWWKQSMLAQGDAIKAFVSRRRSPRKSPDASVRKNECYILFSPDHPLKCGEVSRGDSAMENEDRGVEVGGLVQEEDMEDQLTVTELLTHAKRDGEKTVMGGENESPLGTQRLLSSTKEIETLAKLEANMKSDQVSIQVSVKDQEDVILENIGEGDEIGCTLAVDVLSLSVRENQNVSTFIADKKYVKNIKSEGKQDAEVRRNESSIGESKGVVADDVNSKPSLKDGAEGSSTHDLATLAIELEARICRLEKLSAELKEKRLRKKLENQFKGISSEPQ</sequence>
<keyword evidence="4" id="KW-1185">Reference proteome</keyword>
<evidence type="ECO:0000313" key="3">
    <source>
        <dbReference type="EMBL" id="EOY12446.1"/>
    </source>
</evidence>
<dbReference type="AlphaFoldDB" id="A0A061F5W8"/>
<gene>
    <name evidence="3" type="ORF">TCM_030961</name>
</gene>